<feature type="region of interest" description="Disordered" evidence="1">
    <location>
        <begin position="56"/>
        <end position="91"/>
    </location>
</feature>
<feature type="compositionally biased region" description="Pro residues" evidence="1">
    <location>
        <begin position="77"/>
        <end position="91"/>
    </location>
</feature>
<dbReference type="EMBL" id="SRLO01000132">
    <property type="protein sequence ID" value="TNN72851.1"/>
    <property type="molecule type" value="Genomic_DNA"/>
</dbReference>
<name>A0A4Z2I503_9TELE</name>
<sequence length="91" mass="10330">MVNSLLRYGTTLLLSDLQVLELVGHPSRTLGIYDLGRRRVPANRGTDFHISHRVRGLKEPAYPGFGKLRQRQQQQRPQPPPSKPRPPNEAP</sequence>
<protein>
    <submittedName>
        <fullName evidence="2">Uncharacterized protein</fullName>
    </submittedName>
</protein>
<accession>A0A4Z2I503</accession>
<proteinExistence type="predicted"/>
<evidence type="ECO:0000313" key="2">
    <source>
        <dbReference type="EMBL" id="TNN72851.1"/>
    </source>
</evidence>
<keyword evidence="3" id="KW-1185">Reference proteome</keyword>
<gene>
    <name evidence="2" type="ORF">EYF80_016962</name>
</gene>
<organism evidence="2 3">
    <name type="scientific">Liparis tanakae</name>
    <name type="common">Tanaka's snailfish</name>
    <dbReference type="NCBI Taxonomy" id="230148"/>
    <lineage>
        <taxon>Eukaryota</taxon>
        <taxon>Metazoa</taxon>
        <taxon>Chordata</taxon>
        <taxon>Craniata</taxon>
        <taxon>Vertebrata</taxon>
        <taxon>Euteleostomi</taxon>
        <taxon>Actinopterygii</taxon>
        <taxon>Neopterygii</taxon>
        <taxon>Teleostei</taxon>
        <taxon>Neoteleostei</taxon>
        <taxon>Acanthomorphata</taxon>
        <taxon>Eupercaria</taxon>
        <taxon>Perciformes</taxon>
        <taxon>Cottioidei</taxon>
        <taxon>Cottales</taxon>
        <taxon>Liparidae</taxon>
        <taxon>Liparis</taxon>
    </lineage>
</organism>
<reference evidence="2 3" key="1">
    <citation type="submission" date="2019-03" db="EMBL/GenBank/DDBJ databases">
        <title>First draft genome of Liparis tanakae, snailfish: a comprehensive survey of snailfish specific genes.</title>
        <authorList>
            <person name="Kim W."/>
            <person name="Song I."/>
            <person name="Jeong J.-H."/>
            <person name="Kim D."/>
            <person name="Kim S."/>
            <person name="Ryu S."/>
            <person name="Song J.Y."/>
            <person name="Lee S.K."/>
        </authorList>
    </citation>
    <scope>NUCLEOTIDE SEQUENCE [LARGE SCALE GENOMIC DNA]</scope>
    <source>
        <tissue evidence="2">Muscle</tissue>
    </source>
</reference>
<evidence type="ECO:0000313" key="3">
    <source>
        <dbReference type="Proteomes" id="UP000314294"/>
    </source>
</evidence>
<dbReference type="AlphaFoldDB" id="A0A4Z2I503"/>
<dbReference type="Proteomes" id="UP000314294">
    <property type="component" value="Unassembled WGS sequence"/>
</dbReference>
<evidence type="ECO:0000256" key="1">
    <source>
        <dbReference type="SAM" id="MobiDB-lite"/>
    </source>
</evidence>
<comment type="caution">
    <text evidence="2">The sequence shown here is derived from an EMBL/GenBank/DDBJ whole genome shotgun (WGS) entry which is preliminary data.</text>
</comment>